<dbReference type="STRING" id="1884261.A0A5C3QR86"/>
<feature type="region of interest" description="Disordered" evidence="8">
    <location>
        <begin position="317"/>
        <end position="339"/>
    </location>
</feature>
<evidence type="ECO:0000256" key="7">
    <source>
        <dbReference type="ARBA" id="ARBA00023180"/>
    </source>
</evidence>
<evidence type="ECO:0000256" key="8">
    <source>
        <dbReference type="SAM" id="MobiDB-lite"/>
    </source>
</evidence>
<feature type="chain" id="PRO_5022703779" evidence="9">
    <location>
        <begin position="23"/>
        <end position="431"/>
    </location>
</feature>
<keyword evidence="5" id="KW-0378">Hydrolase</keyword>
<proteinExistence type="inferred from homology"/>
<dbReference type="PANTHER" id="PTHR33146">
    <property type="entry name" value="ENDONUCLEASE 4"/>
    <property type="match status" value="1"/>
</dbReference>
<evidence type="ECO:0000256" key="9">
    <source>
        <dbReference type="SAM" id="SignalP"/>
    </source>
</evidence>
<sequence length="431" mass="47200">MRTSTFLGPALVVAASAQSALAWGAAGHEIAATIAQMHLHPSVLPQLCTILAWNSDFNEFPSSSDAAAPSCHIATIAAWADKIRFRKRWSAGLHYVGAVGDHPSSTCLFPGTSGWAGRDHINVLGGIRNTTEILSGWRYSVKNGARPNIEVMDEALRFLVHFMGDVHMPLHLTGRDRGGNGDKVLFDGRQTNLHSLWDGLLIAKSLRTIPRNYTVPLPLPAVERHLRGAIYDPYIRRIIHEGILGRWEGEIDSWFDCPATSTSNNVNSDEKGAQVTMGTQVGGSDEDTDLICPFAWAQPIHALNCAFVWPKQLDEPPYNGQPSSSHAHSEDEHEDCGCSKSSLEEDLNLISREKIGFIPRPYALSSNGFINPPPHPPLLELDTPEYTGYIAKNFVVEKLLAQAGIRMAGVLNYLFADDDDEVVGVRAVLEI</sequence>
<dbReference type="GO" id="GO:0006308">
    <property type="term" value="P:DNA catabolic process"/>
    <property type="evidence" value="ECO:0007669"/>
    <property type="project" value="InterPro"/>
</dbReference>
<dbReference type="GO" id="GO:0016788">
    <property type="term" value="F:hydrolase activity, acting on ester bonds"/>
    <property type="evidence" value="ECO:0007669"/>
    <property type="project" value="InterPro"/>
</dbReference>
<dbReference type="OrthoDB" id="441446at2759"/>
<keyword evidence="6" id="KW-1015">Disulfide bond</keyword>
<dbReference type="Pfam" id="PF02265">
    <property type="entry name" value="S1-P1_nuclease"/>
    <property type="match status" value="1"/>
</dbReference>
<dbReference type="CDD" id="cd11010">
    <property type="entry name" value="S1-P1_nuclease"/>
    <property type="match status" value="1"/>
</dbReference>
<dbReference type="EMBL" id="ML178827">
    <property type="protein sequence ID" value="TFL00874.1"/>
    <property type="molecule type" value="Genomic_DNA"/>
</dbReference>
<dbReference type="GO" id="GO:0004519">
    <property type="term" value="F:endonuclease activity"/>
    <property type="evidence" value="ECO:0007669"/>
    <property type="project" value="UniProtKB-KW"/>
</dbReference>
<keyword evidence="4" id="KW-0255">Endonuclease</keyword>
<dbReference type="Gene3D" id="1.10.575.10">
    <property type="entry name" value="P1 Nuclease"/>
    <property type="match status" value="1"/>
</dbReference>
<evidence type="ECO:0000256" key="4">
    <source>
        <dbReference type="ARBA" id="ARBA00022759"/>
    </source>
</evidence>
<protein>
    <submittedName>
        <fullName evidence="10">Phospholipase C/P1 nuclease domain-containing protein</fullName>
    </submittedName>
</protein>
<evidence type="ECO:0000256" key="5">
    <source>
        <dbReference type="ARBA" id="ARBA00022801"/>
    </source>
</evidence>
<dbReference type="PANTHER" id="PTHR33146:SF29">
    <property type="entry name" value="S1_P1 NUCLEASE"/>
    <property type="match status" value="1"/>
</dbReference>
<comment type="similarity">
    <text evidence="1">Belongs to the nuclease type I family.</text>
</comment>
<reference evidence="10 11" key="1">
    <citation type="journal article" date="2019" name="Nat. Ecol. Evol.">
        <title>Megaphylogeny resolves global patterns of mushroom evolution.</title>
        <authorList>
            <person name="Varga T."/>
            <person name="Krizsan K."/>
            <person name="Foldi C."/>
            <person name="Dima B."/>
            <person name="Sanchez-Garcia M."/>
            <person name="Sanchez-Ramirez S."/>
            <person name="Szollosi G.J."/>
            <person name="Szarkandi J.G."/>
            <person name="Papp V."/>
            <person name="Albert L."/>
            <person name="Andreopoulos W."/>
            <person name="Angelini C."/>
            <person name="Antonin V."/>
            <person name="Barry K.W."/>
            <person name="Bougher N.L."/>
            <person name="Buchanan P."/>
            <person name="Buyck B."/>
            <person name="Bense V."/>
            <person name="Catcheside P."/>
            <person name="Chovatia M."/>
            <person name="Cooper J."/>
            <person name="Damon W."/>
            <person name="Desjardin D."/>
            <person name="Finy P."/>
            <person name="Geml J."/>
            <person name="Haridas S."/>
            <person name="Hughes K."/>
            <person name="Justo A."/>
            <person name="Karasinski D."/>
            <person name="Kautmanova I."/>
            <person name="Kiss B."/>
            <person name="Kocsube S."/>
            <person name="Kotiranta H."/>
            <person name="LaButti K.M."/>
            <person name="Lechner B.E."/>
            <person name="Liimatainen K."/>
            <person name="Lipzen A."/>
            <person name="Lukacs Z."/>
            <person name="Mihaltcheva S."/>
            <person name="Morgado L.N."/>
            <person name="Niskanen T."/>
            <person name="Noordeloos M.E."/>
            <person name="Ohm R.A."/>
            <person name="Ortiz-Santana B."/>
            <person name="Ovrebo C."/>
            <person name="Racz N."/>
            <person name="Riley R."/>
            <person name="Savchenko A."/>
            <person name="Shiryaev A."/>
            <person name="Soop K."/>
            <person name="Spirin V."/>
            <person name="Szebenyi C."/>
            <person name="Tomsovsky M."/>
            <person name="Tulloss R.E."/>
            <person name="Uehling J."/>
            <person name="Grigoriev I.V."/>
            <person name="Vagvolgyi C."/>
            <person name="Papp T."/>
            <person name="Martin F.M."/>
            <person name="Miettinen O."/>
            <person name="Hibbett D.S."/>
            <person name="Nagy L.G."/>
        </authorList>
    </citation>
    <scope>NUCLEOTIDE SEQUENCE [LARGE SCALE GENOMIC DNA]</scope>
    <source>
        <strain evidence="10 11">CBS 309.79</strain>
    </source>
</reference>
<keyword evidence="7" id="KW-0325">Glycoprotein</keyword>
<evidence type="ECO:0000313" key="11">
    <source>
        <dbReference type="Proteomes" id="UP000305067"/>
    </source>
</evidence>
<dbReference type="InterPro" id="IPR003154">
    <property type="entry name" value="S1/P1nuclease"/>
</dbReference>
<evidence type="ECO:0000256" key="6">
    <source>
        <dbReference type="ARBA" id="ARBA00023157"/>
    </source>
</evidence>
<dbReference type="InterPro" id="IPR008947">
    <property type="entry name" value="PLipase_C/P1_nuclease_dom_sf"/>
</dbReference>
<keyword evidence="2" id="KW-0540">Nuclease</keyword>
<evidence type="ECO:0000313" key="10">
    <source>
        <dbReference type="EMBL" id="TFL00874.1"/>
    </source>
</evidence>
<feature type="signal peptide" evidence="9">
    <location>
        <begin position="1"/>
        <end position="22"/>
    </location>
</feature>
<keyword evidence="11" id="KW-1185">Reference proteome</keyword>
<dbReference type="GO" id="GO:0003676">
    <property type="term" value="F:nucleic acid binding"/>
    <property type="evidence" value="ECO:0007669"/>
    <property type="project" value="InterPro"/>
</dbReference>
<keyword evidence="9" id="KW-0732">Signal</keyword>
<keyword evidence="3" id="KW-0479">Metal-binding</keyword>
<name>A0A5C3QR86_9AGAR</name>
<accession>A0A5C3QR86</accession>
<dbReference type="AlphaFoldDB" id="A0A5C3QR86"/>
<gene>
    <name evidence="10" type="ORF">BDV98DRAFT_568853</name>
</gene>
<evidence type="ECO:0000256" key="1">
    <source>
        <dbReference type="ARBA" id="ARBA00009547"/>
    </source>
</evidence>
<evidence type="ECO:0000256" key="3">
    <source>
        <dbReference type="ARBA" id="ARBA00022723"/>
    </source>
</evidence>
<dbReference type="SUPFAM" id="SSF48537">
    <property type="entry name" value="Phospholipase C/P1 nuclease"/>
    <property type="match status" value="1"/>
</dbReference>
<dbReference type="GO" id="GO:0046872">
    <property type="term" value="F:metal ion binding"/>
    <property type="evidence" value="ECO:0007669"/>
    <property type="project" value="UniProtKB-KW"/>
</dbReference>
<organism evidence="10 11">
    <name type="scientific">Pterulicium gracile</name>
    <dbReference type="NCBI Taxonomy" id="1884261"/>
    <lineage>
        <taxon>Eukaryota</taxon>
        <taxon>Fungi</taxon>
        <taxon>Dikarya</taxon>
        <taxon>Basidiomycota</taxon>
        <taxon>Agaricomycotina</taxon>
        <taxon>Agaricomycetes</taxon>
        <taxon>Agaricomycetidae</taxon>
        <taxon>Agaricales</taxon>
        <taxon>Pleurotineae</taxon>
        <taxon>Pterulaceae</taxon>
        <taxon>Pterulicium</taxon>
    </lineage>
</organism>
<feature type="compositionally biased region" description="Basic and acidic residues" evidence="8">
    <location>
        <begin position="327"/>
        <end position="337"/>
    </location>
</feature>
<dbReference type="Proteomes" id="UP000305067">
    <property type="component" value="Unassembled WGS sequence"/>
</dbReference>
<evidence type="ECO:0000256" key="2">
    <source>
        <dbReference type="ARBA" id="ARBA00022722"/>
    </source>
</evidence>